<name>A0A5B7DLA4_PORTR</name>
<dbReference type="Proteomes" id="UP000324222">
    <property type="component" value="Unassembled WGS sequence"/>
</dbReference>
<feature type="compositionally biased region" description="Basic and acidic residues" evidence="1">
    <location>
        <begin position="1"/>
        <end position="15"/>
    </location>
</feature>
<evidence type="ECO:0000313" key="2">
    <source>
        <dbReference type="EMBL" id="MPC21859.1"/>
    </source>
</evidence>
<protein>
    <submittedName>
        <fullName evidence="2">Uncharacterized protein</fullName>
    </submittedName>
</protein>
<evidence type="ECO:0000256" key="1">
    <source>
        <dbReference type="SAM" id="MobiDB-lite"/>
    </source>
</evidence>
<sequence>MSRKDEEVEKKESRGTMRKTSFSAHLPIVSLASGVRAATTRDSIPQNDTEDWKLIRKRVFWDLAVSGGGGWRAGGVLLSAASRHIASHSPPRRAFHSEFNR</sequence>
<accession>A0A5B7DLA4</accession>
<feature type="region of interest" description="Disordered" evidence="1">
    <location>
        <begin position="1"/>
        <end position="21"/>
    </location>
</feature>
<keyword evidence="3" id="KW-1185">Reference proteome</keyword>
<gene>
    <name evidence="2" type="ORF">E2C01_014862</name>
</gene>
<dbReference type="EMBL" id="VSRR010001026">
    <property type="protein sequence ID" value="MPC21859.1"/>
    <property type="molecule type" value="Genomic_DNA"/>
</dbReference>
<evidence type="ECO:0000313" key="3">
    <source>
        <dbReference type="Proteomes" id="UP000324222"/>
    </source>
</evidence>
<dbReference type="AlphaFoldDB" id="A0A5B7DLA4"/>
<comment type="caution">
    <text evidence="2">The sequence shown here is derived from an EMBL/GenBank/DDBJ whole genome shotgun (WGS) entry which is preliminary data.</text>
</comment>
<reference evidence="2 3" key="1">
    <citation type="submission" date="2019-05" db="EMBL/GenBank/DDBJ databases">
        <title>Another draft genome of Portunus trituberculatus and its Hox gene families provides insights of decapod evolution.</title>
        <authorList>
            <person name="Jeong J.-H."/>
            <person name="Song I."/>
            <person name="Kim S."/>
            <person name="Choi T."/>
            <person name="Kim D."/>
            <person name="Ryu S."/>
            <person name="Kim W."/>
        </authorList>
    </citation>
    <scope>NUCLEOTIDE SEQUENCE [LARGE SCALE GENOMIC DNA]</scope>
    <source>
        <tissue evidence="2">Muscle</tissue>
    </source>
</reference>
<proteinExistence type="predicted"/>
<organism evidence="2 3">
    <name type="scientific">Portunus trituberculatus</name>
    <name type="common">Swimming crab</name>
    <name type="synonym">Neptunus trituberculatus</name>
    <dbReference type="NCBI Taxonomy" id="210409"/>
    <lineage>
        <taxon>Eukaryota</taxon>
        <taxon>Metazoa</taxon>
        <taxon>Ecdysozoa</taxon>
        <taxon>Arthropoda</taxon>
        <taxon>Crustacea</taxon>
        <taxon>Multicrustacea</taxon>
        <taxon>Malacostraca</taxon>
        <taxon>Eumalacostraca</taxon>
        <taxon>Eucarida</taxon>
        <taxon>Decapoda</taxon>
        <taxon>Pleocyemata</taxon>
        <taxon>Brachyura</taxon>
        <taxon>Eubrachyura</taxon>
        <taxon>Portunoidea</taxon>
        <taxon>Portunidae</taxon>
        <taxon>Portuninae</taxon>
        <taxon>Portunus</taxon>
    </lineage>
</organism>